<organism evidence="1 2">
    <name type="scientific">Rheinheimera riviphila</name>
    <dbReference type="NCBI Taxonomy" id="1834037"/>
    <lineage>
        <taxon>Bacteria</taxon>
        <taxon>Pseudomonadati</taxon>
        <taxon>Pseudomonadota</taxon>
        <taxon>Gammaproteobacteria</taxon>
        <taxon>Chromatiales</taxon>
        <taxon>Chromatiaceae</taxon>
        <taxon>Rheinheimera</taxon>
    </lineage>
</organism>
<evidence type="ECO:0008006" key="3">
    <source>
        <dbReference type="Google" id="ProtNLM"/>
    </source>
</evidence>
<dbReference type="Proteomes" id="UP000283077">
    <property type="component" value="Unassembled WGS sequence"/>
</dbReference>
<evidence type="ECO:0000313" key="2">
    <source>
        <dbReference type="Proteomes" id="UP000283077"/>
    </source>
</evidence>
<name>A0A437QS75_9GAMM</name>
<sequence>MTATTAILEVIYRVEPGCLGPQGADYIEDFCKFSQPLVTSHTAGFMRWILVPRFDKSLPEMQCTLAGRSLNPAQAARYFALYQANADDLEAELNEQLTLLIDQYFGRW</sequence>
<comment type="caution">
    <text evidence="1">The sequence shown here is derived from an EMBL/GenBank/DDBJ whole genome shotgun (WGS) entry which is preliminary data.</text>
</comment>
<dbReference type="OrthoDB" id="5768421at2"/>
<accession>A0A437QS75</accession>
<protein>
    <recommendedName>
        <fullName evidence="3">Orphan protein</fullName>
    </recommendedName>
</protein>
<dbReference type="AlphaFoldDB" id="A0A437QS75"/>
<proteinExistence type="predicted"/>
<dbReference type="RefSeq" id="WP_127699071.1">
    <property type="nucleotide sequence ID" value="NZ_SACS01000010.1"/>
</dbReference>
<evidence type="ECO:0000313" key="1">
    <source>
        <dbReference type="EMBL" id="RVU37344.1"/>
    </source>
</evidence>
<reference evidence="1 2" key="1">
    <citation type="submission" date="2019-01" db="EMBL/GenBank/DDBJ databases">
        <authorList>
            <person name="Chen W.-M."/>
        </authorList>
    </citation>
    <scope>NUCLEOTIDE SEQUENCE [LARGE SCALE GENOMIC DNA]</scope>
    <source>
        <strain evidence="1 2">KYPC3</strain>
    </source>
</reference>
<keyword evidence="2" id="KW-1185">Reference proteome</keyword>
<dbReference type="EMBL" id="SACS01000010">
    <property type="protein sequence ID" value="RVU37344.1"/>
    <property type="molecule type" value="Genomic_DNA"/>
</dbReference>
<gene>
    <name evidence="1" type="ORF">EOE67_10695</name>
</gene>